<dbReference type="EMBL" id="RBNJ01027800">
    <property type="protein sequence ID" value="RUS14236.1"/>
    <property type="molecule type" value="Genomic_DNA"/>
</dbReference>
<accession>A0A433P9L2</accession>
<proteinExistence type="predicted"/>
<keyword evidence="2" id="KW-1185">Reference proteome</keyword>
<name>A0A433P9L2_9FUNG</name>
<gene>
    <name evidence="1" type="ORF">BC938DRAFT_477474</name>
</gene>
<comment type="caution">
    <text evidence="1">The sequence shown here is derived from an EMBL/GenBank/DDBJ whole genome shotgun (WGS) entry which is preliminary data.</text>
</comment>
<dbReference type="AlphaFoldDB" id="A0A433P9L2"/>
<evidence type="ECO:0000313" key="2">
    <source>
        <dbReference type="Proteomes" id="UP000274822"/>
    </source>
</evidence>
<protein>
    <submittedName>
        <fullName evidence="1">Uncharacterized protein</fullName>
    </submittedName>
</protein>
<evidence type="ECO:0000313" key="1">
    <source>
        <dbReference type="EMBL" id="RUS14236.1"/>
    </source>
</evidence>
<organism evidence="1 2">
    <name type="scientific">Jimgerdemannia flammicorona</name>
    <dbReference type="NCBI Taxonomy" id="994334"/>
    <lineage>
        <taxon>Eukaryota</taxon>
        <taxon>Fungi</taxon>
        <taxon>Fungi incertae sedis</taxon>
        <taxon>Mucoromycota</taxon>
        <taxon>Mucoromycotina</taxon>
        <taxon>Endogonomycetes</taxon>
        <taxon>Endogonales</taxon>
        <taxon>Endogonaceae</taxon>
        <taxon>Jimgerdemannia</taxon>
    </lineage>
</organism>
<sequence>HDLSFVYTNHQSAAKPREVSPVLLEWKSTDRAHENMVQMEVLRHVMQLITTQIEPGSSSPVFQDAWCSAEICLMIFLCYYDEGLKDRTIKTKVKFRYWLTVTRPKAHATPF</sequence>
<dbReference type="Proteomes" id="UP000274822">
    <property type="component" value="Unassembled WGS sequence"/>
</dbReference>
<reference evidence="1 2" key="1">
    <citation type="journal article" date="2018" name="New Phytol.">
        <title>Phylogenomics of Endogonaceae and evolution of mycorrhizas within Mucoromycota.</title>
        <authorList>
            <person name="Chang Y."/>
            <person name="Desiro A."/>
            <person name="Na H."/>
            <person name="Sandor L."/>
            <person name="Lipzen A."/>
            <person name="Clum A."/>
            <person name="Barry K."/>
            <person name="Grigoriev I.V."/>
            <person name="Martin F.M."/>
            <person name="Stajich J.E."/>
            <person name="Smith M.E."/>
            <person name="Bonito G."/>
            <person name="Spatafora J.W."/>
        </authorList>
    </citation>
    <scope>NUCLEOTIDE SEQUENCE [LARGE SCALE GENOMIC DNA]</scope>
    <source>
        <strain evidence="1 2">AD002</strain>
    </source>
</reference>
<feature type="non-terminal residue" evidence="1">
    <location>
        <position position="1"/>
    </location>
</feature>